<organism evidence="3 4">
    <name type="scientific">Ideonella livida</name>
    <dbReference type="NCBI Taxonomy" id="2707176"/>
    <lineage>
        <taxon>Bacteria</taxon>
        <taxon>Pseudomonadati</taxon>
        <taxon>Pseudomonadota</taxon>
        <taxon>Betaproteobacteria</taxon>
        <taxon>Burkholderiales</taxon>
        <taxon>Sphaerotilaceae</taxon>
        <taxon>Ideonella</taxon>
    </lineage>
</organism>
<keyword evidence="1" id="KW-0732">Signal</keyword>
<dbReference type="EMBL" id="JAAGOH010000002">
    <property type="protein sequence ID" value="NDY90156.1"/>
    <property type="molecule type" value="Genomic_DNA"/>
</dbReference>
<comment type="caution">
    <text evidence="3">The sequence shown here is derived from an EMBL/GenBank/DDBJ whole genome shotgun (WGS) entry which is preliminary data.</text>
</comment>
<dbReference type="AlphaFoldDB" id="A0A7C9PEV4"/>
<dbReference type="RefSeq" id="WP_163456002.1">
    <property type="nucleotide sequence ID" value="NZ_JAAGOH010000002.1"/>
</dbReference>
<reference evidence="3 4" key="1">
    <citation type="submission" date="2020-02" db="EMBL/GenBank/DDBJ databases">
        <title>Ideonella bacterium strain TBM-1.</title>
        <authorList>
            <person name="Chen W.-M."/>
        </authorList>
    </citation>
    <scope>NUCLEOTIDE SEQUENCE [LARGE SCALE GENOMIC DNA]</scope>
    <source>
        <strain evidence="3 4">TBM-1</strain>
    </source>
</reference>
<protein>
    <submittedName>
        <fullName evidence="3">DUF2059 domain-containing protein</fullName>
    </submittedName>
</protein>
<name>A0A7C9PEV4_9BURK</name>
<dbReference type="Proteomes" id="UP000484255">
    <property type="component" value="Unassembled WGS sequence"/>
</dbReference>
<gene>
    <name evidence="3" type="ORF">G3A44_03000</name>
</gene>
<keyword evidence="4" id="KW-1185">Reference proteome</keyword>
<dbReference type="Pfam" id="PF09832">
    <property type="entry name" value="DUF2059"/>
    <property type="match status" value="1"/>
</dbReference>
<evidence type="ECO:0000313" key="4">
    <source>
        <dbReference type="Proteomes" id="UP000484255"/>
    </source>
</evidence>
<evidence type="ECO:0000313" key="3">
    <source>
        <dbReference type="EMBL" id="NDY90156.1"/>
    </source>
</evidence>
<dbReference type="InterPro" id="IPR018637">
    <property type="entry name" value="DUF2059"/>
</dbReference>
<feature type="signal peptide" evidence="1">
    <location>
        <begin position="1"/>
        <end position="23"/>
    </location>
</feature>
<sequence length="179" mass="19537">MTRALTSLVLALTLAGVAPLAQADARKELAQKAVQLHTQAYENVAKMLVVQVMQPIVSGVGQALQRLPAERRDAVGKELQPEVKKFQDELDALLRDRAQKLAPAVLQPMFESKFTEEELRQLIAWLESPTSRKYAAVGAEMSAALQQKVVGETKAQVDPKIKALQDSLAAKLKAAAEKK</sequence>
<feature type="chain" id="PRO_5028996683" evidence="1">
    <location>
        <begin position="24"/>
        <end position="179"/>
    </location>
</feature>
<evidence type="ECO:0000259" key="2">
    <source>
        <dbReference type="Pfam" id="PF09832"/>
    </source>
</evidence>
<proteinExistence type="predicted"/>
<evidence type="ECO:0000256" key="1">
    <source>
        <dbReference type="SAM" id="SignalP"/>
    </source>
</evidence>
<accession>A0A7C9PEV4</accession>
<feature type="domain" description="DUF2059" evidence="2">
    <location>
        <begin position="107"/>
        <end position="150"/>
    </location>
</feature>